<feature type="compositionally biased region" description="Polar residues" evidence="1">
    <location>
        <begin position="133"/>
        <end position="151"/>
    </location>
</feature>
<feature type="compositionally biased region" description="Polar residues" evidence="1">
    <location>
        <begin position="46"/>
        <end position="62"/>
    </location>
</feature>
<dbReference type="AlphaFoldDB" id="A0AAE0YQS3"/>
<reference evidence="2" key="1">
    <citation type="journal article" date="2023" name="G3 (Bethesda)">
        <title>A reference genome for the long-term kleptoplast-retaining sea slug Elysia crispata morphotype clarki.</title>
        <authorList>
            <person name="Eastman K.E."/>
            <person name="Pendleton A.L."/>
            <person name="Shaikh M.A."/>
            <person name="Suttiyut T."/>
            <person name="Ogas R."/>
            <person name="Tomko P."/>
            <person name="Gavelis G."/>
            <person name="Widhalm J.R."/>
            <person name="Wisecaver J.H."/>
        </authorList>
    </citation>
    <scope>NUCLEOTIDE SEQUENCE</scope>
    <source>
        <strain evidence="2">ECLA1</strain>
    </source>
</reference>
<comment type="caution">
    <text evidence="2">The sequence shown here is derived from an EMBL/GenBank/DDBJ whole genome shotgun (WGS) entry which is preliminary data.</text>
</comment>
<evidence type="ECO:0000256" key="1">
    <source>
        <dbReference type="SAM" id="MobiDB-lite"/>
    </source>
</evidence>
<dbReference type="EMBL" id="JAWDGP010005680">
    <property type="protein sequence ID" value="KAK3754344.1"/>
    <property type="molecule type" value="Genomic_DNA"/>
</dbReference>
<accession>A0AAE0YQS3</accession>
<evidence type="ECO:0000313" key="3">
    <source>
        <dbReference type="Proteomes" id="UP001283361"/>
    </source>
</evidence>
<protein>
    <submittedName>
        <fullName evidence="2">Uncharacterized protein</fullName>
    </submittedName>
</protein>
<organism evidence="2 3">
    <name type="scientific">Elysia crispata</name>
    <name type="common">lettuce slug</name>
    <dbReference type="NCBI Taxonomy" id="231223"/>
    <lineage>
        <taxon>Eukaryota</taxon>
        <taxon>Metazoa</taxon>
        <taxon>Spiralia</taxon>
        <taxon>Lophotrochozoa</taxon>
        <taxon>Mollusca</taxon>
        <taxon>Gastropoda</taxon>
        <taxon>Heterobranchia</taxon>
        <taxon>Euthyneura</taxon>
        <taxon>Panpulmonata</taxon>
        <taxon>Sacoglossa</taxon>
        <taxon>Placobranchoidea</taxon>
        <taxon>Plakobranchidae</taxon>
        <taxon>Elysia</taxon>
    </lineage>
</organism>
<evidence type="ECO:0000313" key="2">
    <source>
        <dbReference type="EMBL" id="KAK3754344.1"/>
    </source>
</evidence>
<keyword evidence="3" id="KW-1185">Reference proteome</keyword>
<feature type="compositionally biased region" description="Basic and acidic residues" evidence="1">
    <location>
        <begin position="84"/>
        <end position="98"/>
    </location>
</feature>
<feature type="compositionally biased region" description="Polar residues" evidence="1">
    <location>
        <begin position="179"/>
        <end position="199"/>
    </location>
</feature>
<sequence>MMHSPSQLTVHLFGIRLEEGGRGESRDPATNLTPPKREINSGILDNPQSPVNQNQTQQNDVSPISIKPNKPNPQWKRKCTAESARPENGKKICPESRESPVITPVREEEDNIPSTSEAPPDGNQIIPRETFGNGFSNPPNIENFDFTNNDQSPEKKTTKNQKSSSTRCISMVSADADRATNNQANSPVQRTEEPTSTVHVQREMSAAQRKEELKIKMNELKTEIDKSNSEEVEMSAA</sequence>
<feature type="compositionally biased region" description="Basic and acidic residues" evidence="1">
    <location>
        <begin position="16"/>
        <end position="27"/>
    </location>
</feature>
<proteinExistence type="predicted"/>
<gene>
    <name evidence="2" type="ORF">RRG08_026938</name>
</gene>
<feature type="region of interest" description="Disordered" evidence="1">
    <location>
        <begin position="1"/>
        <end position="206"/>
    </location>
</feature>
<name>A0AAE0YQS3_9GAST</name>
<dbReference type="Proteomes" id="UP001283361">
    <property type="component" value="Unassembled WGS sequence"/>
</dbReference>